<proteinExistence type="predicted"/>
<name>A0A916J3W4_9PROT</name>
<dbReference type="EMBL" id="CAJQUM010000001">
    <property type="protein sequence ID" value="CAG4883385.1"/>
    <property type="molecule type" value="Genomic_DNA"/>
</dbReference>
<organism evidence="1 2">
    <name type="scientific">Georgfuchsia toluolica</name>
    <dbReference type="NCBI Taxonomy" id="424218"/>
    <lineage>
        <taxon>Bacteria</taxon>
        <taxon>Pseudomonadati</taxon>
        <taxon>Pseudomonadota</taxon>
        <taxon>Betaproteobacteria</taxon>
        <taxon>Nitrosomonadales</taxon>
        <taxon>Sterolibacteriaceae</taxon>
        <taxon>Georgfuchsia</taxon>
    </lineage>
</organism>
<accession>A0A916J3W4</accession>
<reference evidence="1" key="1">
    <citation type="submission" date="2021-04" db="EMBL/GenBank/DDBJ databases">
        <authorList>
            <person name="Hornung B."/>
        </authorList>
    </citation>
    <scope>NUCLEOTIDE SEQUENCE</scope>
    <source>
        <strain evidence="1">G5G6</strain>
    </source>
</reference>
<keyword evidence="2" id="KW-1185">Reference proteome</keyword>
<evidence type="ECO:0000313" key="2">
    <source>
        <dbReference type="Proteomes" id="UP000742786"/>
    </source>
</evidence>
<sequence length="69" mass="7612">MAFVKLATSTQKCATCDRWSGSRQRSADGSQVEFDDGETNGICAGGPWDGNVRHPLTRCGRWIIWVVPQ</sequence>
<comment type="caution">
    <text evidence="1">The sequence shown here is derived from an EMBL/GenBank/DDBJ whole genome shotgun (WGS) entry which is preliminary data.</text>
</comment>
<evidence type="ECO:0000313" key="1">
    <source>
        <dbReference type="EMBL" id="CAG4883385.1"/>
    </source>
</evidence>
<dbReference type="Proteomes" id="UP000742786">
    <property type="component" value="Unassembled WGS sequence"/>
</dbReference>
<dbReference type="RefSeq" id="WP_220635361.1">
    <property type="nucleotide sequence ID" value="NZ_CAJQUM010000001.1"/>
</dbReference>
<dbReference type="AlphaFoldDB" id="A0A916J3W4"/>
<gene>
    <name evidence="1" type="ORF">GTOL_11267</name>
</gene>
<protein>
    <submittedName>
        <fullName evidence="1">Uncharacterized protein</fullName>
    </submittedName>
</protein>